<keyword evidence="2" id="KW-1185">Reference proteome</keyword>
<accession>A0A4C1YIC0</accession>
<dbReference type="OrthoDB" id="10692263at2759"/>
<organism evidence="1 2">
    <name type="scientific">Eumeta variegata</name>
    <name type="common">Bagworm moth</name>
    <name type="synonym">Eumeta japonica</name>
    <dbReference type="NCBI Taxonomy" id="151549"/>
    <lineage>
        <taxon>Eukaryota</taxon>
        <taxon>Metazoa</taxon>
        <taxon>Ecdysozoa</taxon>
        <taxon>Arthropoda</taxon>
        <taxon>Hexapoda</taxon>
        <taxon>Insecta</taxon>
        <taxon>Pterygota</taxon>
        <taxon>Neoptera</taxon>
        <taxon>Endopterygota</taxon>
        <taxon>Lepidoptera</taxon>
        <taxon>Glossata</taxon>
        <taxon>Ditrysia</taxon>
        <taxon>Tineoidea</taxon>
        <taxon>Psychidae</taxon>
        <taxon>Oiketicinae</taxon>
        <taxon>Eumeta</taxon>
    </lineage>
</organism>
<proteinExistence type="predicted"/>
<gene>
    <name evidence="1" type="ORF">EVAR_80143_1</name>
</gene>
<dbReference type="AlphaFoldDB" id="A0A4C1YIC0"/>
<dbReference type="Proteomes" id="UP000299102">
    <property type="component" value="Unassembled WGS sequence"/>
</dbReference>
<protein>
    <submittedName>
        <fullName evidence="1">Uncharacterized protein</fullName>
    </submittedName>
</protein>
<evidence type="ECO:0000313" key="1">
    <source>
        <dbReference type="EMBL" id="GBP74389.1"/>
    </source>
</evidence>
<dbReference type="EMBL" id="BGZK01001206">
    <property type="protein sequence ID" value="GBP74389.1"/>
    <property type="molecule type" value="Genomic_DNA"/>
</dbReference>
<name>A0A4C1YIC0_EUMVA</name>
<reference evidence="1 2" key="1">
    <citation type="journal article" date="2019" name="Commun. Biol.">
        <title>The bagworm genome reveals a unique fibroin gene that provides high tensile strength.</title>
        <authorList>
            <person name="Kono N."/>
            <person name="Nakamura H."/>
            <person name="Ohtoshi R."/>
            <person name="Tomita M."/>
            <person name="Numata K."/>
            <person name="Arakawa K."/>
        </authorList>
    </citation>
    <scope>NUCLEOTIDE SEQUENCE [LARGE SCALE GENOMIC DNA]</scope>
</reference>
<sequence>MSPLIARRSLTPCASGRGSPSTDKGQIQAKRSGCSKNGLHDFTILWAGGHFAHLCKRRGAYVISRKAENACKECAVFVAPKEEEICLHSPQCERKCACDDVNRESQCIKNGSCDSSWYHFIFYKHGVILARAARVWCRGADQRGRAAWEAIQKTDDNKIGGYSLMLQPHIYRVRPKFNWTLRQLKDQRIRYVWKQVNVARGGCACYRRGVTSVLPAFQRKNEAYGSRTLVVKMVLLAFPASGTMTEVSGGSEVE</sequence>
<comment type="caution">
    <text evidence="1">The sequence shown here is derived from an EMBL/GenBank/DDBJ whole genome shotgun (WGS) entry which is preliminary data.</text>
</comment>
<evidence type="ECO:0000313" key="2">
    <source>
        <dbReference type="Proteomes" id="UP000299102"/>
    </source>
</evidence>